<dbReference type="InterPro" id="IPR012255">
    <property type="entry name" value="ETF_b"/>
</dbReference>
<keyword evidence="4" id="KW-0813">Transport</keyword>
<keyword evidence="5" id="KW-0249">Electron transport</keyword>
<dbReference type="InterPro" id="IPR014729">
    <property type="entry name" value="Rossmann-like_a/b/a_fold"/>
</dbReference>
<dbReference type="SMART" id="SM00893">
    <property type="entry name" value="ETF"/>
    <property type="match status" value="1"/>
</dbReference>
<dbReference type="EMBL" id="CADCUG010000140">
    <property type="protein sequence ID" value="CAA9352383.1"/>
    <property type="molecule type" value="Genomic_DNA"/>
</dbReference>
<evidence type="ECO:0000256" key="6">
    <source>
        <dbReference type="ARBA" id="ARBA00025649"/>
    </source>
</evidence>
<evidence type="ECO:0000256" key="4">
    <source>
        <dbReference type="ARBA" id="ARBA00022448"/>
    </source>
</evidence>
<evidence type="ECO:0000256" key="1">
    <source>
        <dbReference type="ARBA" id="ARBA00001974"/>
    </source>
</evidence>
<evidence type="ECO:0000256" key="5">
    <source>
        <dbReference type="ARBA" id="ARBA00022982"/>
    </source>
</evidence>
<dbReference type="PIRSF" id="PIRSF000090">
    <property type="entry name" value="Beta-ETF"/>
    <property type="match status" value="1"/>
</dbReference>
<dbReference type="Pfam" id="PF01012">
    <property type="entry name" value="ETF"/>
    <property type="match status" value="1"/>
</dbReference>
<evidence type="ECO:0000313" key="8">
    <source>
        <dbReference type="EMBL" id="CAA9352383.1"/>
    </source>
</evidence>
<feature type="domain" description="Electron transfer flavoprotein alpha/beta-subunit N-terminal" evidence="7">
    <location>
        <begin position="19"/>
        <end position="217"/>
    </location>
</feature>
<evidence type="ECO:0000256" key="2">
    <source>
        <dbReference type="ARBA" id="ARBA00007557"/>
    </source>
</evidence>
<comment type="similarity">
    <text evidence="2">Belongs to the ETF beta-subunit/FixA family.</text>
</comment>
<comment type="function">
    <text evidence="6">The electron transfer flavoprotein serves as a specific electron acceptor for other dehydrogenases. It transfers the electrons to the main respiratory chain via ETF-ubiquinone oxidoreductase (ETF dehydrogenase).</text>
</comment>
<dbReference type="PANTHER" id="PTHR21294">
    <property type="entry name" value="ELECTRON TRANSFER FLAVOPROTEIN BETA-SUBUNIT"/>
    <property type="match status" value="1"/>
</dbReference>
<reference evidence="8" key="1">
    <citation type="submission" date="2020-02" db="EMBL/GenBank/DDBJ databases">
        <authorList>
            <person name="Meier V. D."/>
        </authorList>
    </citation>
    <scope>NUCLEOTIDE SEQUENCE</scope>
    <source>
        <strain evidence="8">AVDCRST_MAG29</strain>
    </source>
</reference>
<evidence type="ECO:0000259" key="7">
    <source>
        <dbReference type="SMART" id="SM00893"/>
    </source>
</evidence>
<evidence type="ECO:0000256" key="3">
    <source>
        <dbReference type="ARBA" id="ARBA00011355"/>
    </source>
</evidence>
<dbReference type="SUPFAM" id="SSF52402">
    <property type="entry name" value="Adenine nucleotide alpha hydrolases-like"/>
    <property type="match status" value="1"/>
</dbReference>
<dbReference type="PANTHER" id="PTHR21294:SF8">
    <property type="entry name" value="ELECTRON TRANSFER FLAVOPROTEIN SUBUNIT BETA"/>
    <property type="match status" value="1"/>
</dbReference>
<organism evidence="8">
    <name type="scientific">uncultured Nocardioidaceae bacterium</name>
    <dbReference type="NCBI Taxonomy" id="253824"/>
    <lineage>
        <taxon>Bacteria</taxon>
        <taxon>Bacillati</taxon>
        <taxon>Actinomycetota</taxon>
        <taxon>Actinomycetes</taxon>
        <taxon>Propionibacteriales</taxon>
        <taxon>Nocardioidaceae</taxon>
        <taxon>environmental samples</taxon>
    </lineage>
</organism>
<comment type="cofactor">
    <cofactor evidence="1">
        <name>FAD</name>
        <dbReference type="ChEBI" id="CHEBI:57692"/>
    </cofactor>
</comment>
<name>A0A6J4M9G2_9ACTN</name>
<dbReference type="InterPro" id="IPR014730">
    <property type="entry name" value="ETF_a/b_N"/>
</dbReference>
<dbReference type="Gene3D" id="3.40.50.620">
    <property type="entry name" value="HUPs"/>
    <property type="match status" value="1"/>
</dbReference>
<proteinExistence type="inferred from homology"/>
<accession>A0A6J4M9G2</accession>
<sequence>MTGVLVCVKRVPDAASEIVLTADGQGVDGRFSGFTTSPHEQCAVELAVRVASGSDGEASVLTLGDADAVEQLRNALAVGCASATHVVADAQRYGPADVAREIAAVVRDHAAAGRAHDLVLLGNDAADTGDFQVGIRLAYELGWPVVTGVTEVSVEDGVMTASGDGSDGYETYRLPLPAVVTVLEGVVEPRYPTVVGRMKAKKLPIEEREPTAEPAAPVRLRWSLPPPTPSDVQILGKGPEAAPAVVDLLERLGVLAR</sequence>
<comment type="subunit">
    <text evidence="3">Heterodimer of an alpha and a beta subunit.</text>
</comment>
<protein>
    <submittedName>
        <fullName evidence="8">Electron transfer flavoprotein, beta subunit</fullName>
    </submittedName>
</protein>
<dbReference type="AlphaFoldDB" id="A0A6J4M9G2"/>
<dbReference type="GO" id="GO:0009055">
    <property type="term" value="F:electron transfer activity"/>
    <property type="evidence" value="ECO:0007669"/>
    <property type="project" value="InterPro"/>
</dbReference>
<gene>
    <name evidence="8" type="ORF">AVDCRST_MAG29-2357</name>
</gene>